<sequence length="415" mass="48198">MSGSESDEPVSKKRIRNPDTHKRNIIRSSKVKGVEHINWKGDLVQKRVTGERCKCRLKCFSLFDEDDQVNILSQFNNLSSKDEQDIFLQSLIEKHDKKAHRPRQDNPKSRQCSFKYFVLKQGTKINVCKQAYISLHGISAGRVRRLCDLLFQGSLPKDKRGMNEKANAIKPEICKAIHDHILSFPVKNTHYGGKQIKYLDSRLNVKTMHELYMKKHPTLFVKYEFFLKYFKENFNLRFGRPQVDTCIKCEELGVKIKSPSLSEPAKKAAVAEKIVHSRRAKKFYTKIKEVQELCRKNENIVGISFDFMQNLPLPHLPVQDIFYLRQLWVNCFGIHNMKTQKSKFYMYHEGEGKKGVNEVCSMLHKYITSSIPESVDTLYLFSDGCPGQNKNHTILRFSLALVNSGRFKEVTHFSL</sequence>
<evidence type="ECO:0000256" key="1">
    <source>
        <dbReference type="SAM" id="MobiDB-lite"/>
    </source>
</evidence>
<dbReference type="Proteomes" id="UP001431783">
    <property type="component" value="Unassembled WGS sequence"/>
</dbReference>
<dbReference type="PANTHER" id="PTHR10773:SF19">
    <property type="match status" value="1"/>
</dbReference>
<dbReference type="AlphaFoldDB" id="A0AAW1TL73"/>
<evidence type="ECO:0008006" key="4">
    <source>
        <dbReference type="Google" id="ProtNLM"/>
    </source>
</evidence>
<feature type="region of interest" description="Disordered" evidence="1">
    <location>
        <begin position="1"/>
        <end position="24"/>
    </location>
</feature>
<name>A0AAW1TL73_9CUCU</name>
<keyword evidence="3" id="KW-1185">Reference proteome</keyword>
<organism evidence="2 3">
    <name type="scientific">Henosepilachna vigintioctopunctata</name>
    <dbReference type="NCBI Taxonomy" id="420089"/>
    <lineage>
        <taxon>Eukaryota</taxon>
        <taxon>Metazoa</taxon>
        <taxon>Ecdysozoa</taxon>
        <taxon>Arthropoda</taxon>
        <taxon>Hexapoda</taxon>
        <taxon>Insecta</taxon>
        <taxon>Pterygota</taxon>
        <taxon>Neoptera</taxon>
        <taxon>Endopterygota</taxon>
        <taxon>Coleoptera</taxon>
        <taxon>Polyphaga</taxon>
        <taxon>Cucujiformia</taxon>
        <taxon>Coccinelloidea</taxon>
        <taxon>Coccinellidae</taxon>
        <taxon>Epilachninae</taxon>
        <taxon>Epilachnini</taxon>
        <taxon>Henosepilachna</taxon>
    </lineage>
</organism>
<accession>A0AAW1TL73</accession>
<comment type="caution">
    <text evidence="2">The sequence shown here is derived from an EMBL/GenBank/DDBJ whole genome shotgun (WGS) entry which is preliminary data.</text>
</comment>
<proteinExistence type="predicted"/>
<dbReference type="EMBL" id="JARQZJ010000001">
    <property type="protein sequence ID" value="KAK9869265.1"/>
    <property type="molecule type" value="Genomic_DNA"/>
</dbReference>
<evidence type="ECO:0000313" key="2">
    <source>
        <dbReference type="EMBL" id="KAK9869265.1"/>
    </source>
</evidence>
<evidence type="ECO:0000313" key="3">
    <source>
        <dbReference type="Proteomes" id="UP001431783"/>
    </source>
</evidence>
<gene>
    <name evidence="2" type="ORF">WA026_003018</name>
</gene>
<protein>
    <recommendedName>
        <fullName evidence="4">Transposase</fullName>
    </recommendedName>
</protein>
<dbReference type="PANTHER" id="PTHR10773">
    <property type="entry name" value="DNA-DIRECTED RNA POLYMERASES I, II, AND III SUBUNIT RPABC2"/>
    <property type="match status" value="1"/>
</dbReference>
<reference evidence="2 3" key="1">
    <citation type="submission" date="2023-03" db="EMBL/GenBank/DDBJ databases">
        <title>Genome insight into feeding habits of ladybird beetles.</title>
        <authorList>
            <person name="Li H.-S."/>
            <person name="Huang Y.-H."/>
            <person name="Pang H."/>
        </authorList>
    </citation>
    <scope>NUCLEOTIDE SEQUENCE [LARGE SCALE GENOMIC DNA]</scope>
    <source>
        <strain evidence="2">SYSU_2023b</strain>
        <tissue evidence="2">Whole body</tissue>
    </source>
</reference>